<dbReference type="Gramene" id="OPUNC12G10270.1">
    <property type="protein sequence ID" value="OPUNC12G10270.1"/>
    <property type="gene ID" value="OPUNC12G10270"/>
</dbReference>
<organism evidence="1">
    <name type="scientific">Oryza punctata</name>
    <name type="common">Red rice</name>
    <dbReference type="NCBI Taxonomy" id="4537"/>
    <lineage>
        <taxon>Eukaryota</taxon>
        <taxon>Viridiplantae</taxon>
        <taxon>Streptophyta</taxon>
        <taxon>Embryophyta</taxon>
        <taxon>Tracheophyta</taxon>
        <taxon>Spermatophyta</taxon>
        <taxon>Magnoliopsida</taxon>
        <taxon>Liliopsida</taxon>
        <taxon>Poales</taxon>
        <taxon>Poaceae</taxon>
        <taxon>BOP clade</taxon>
        <taxon>Oryzoideae</taxon>
        <taxon>Oryzeae</taxon>
        <taxon>Oryzinae</taxon>
        <taxon>Oryza</taxon>
    </lineage>
</organism>
<proteinExistence type="predicted"/>
<sequence>MDCTAVREPEPVRLRRSTKAATKLRASSLDVRQHLWQQGGGVFTWVKSNNQWLLQVIYHIGDKNKQVLHLHIVLHVAGRRG</sequence>
<keyword evidence="2" id="KW-1185">Reference proteome</keyword>
<reference evidence="1" key="2">
    <citation type="submission" date="2018-05" db="EMBL/GenBank/DDBJ databases">
        <title>OpunRS2 (Oryza punctata Reference Sequence Version 2).</title>
        <authorList>
            <person name="Zhang J."/>
            <person name="Kudrna D."/>
            <person name="Lee S."/>
            <person name="Talag J."/>
            <person name="Welchert J."/>
            <person name="Wing R.A."/>
        </authorList>
    </citation>
    <scope>NUCLEOTIDE SEQUENCE [LARGE SCALE GENOMIC DNA]</scope>
</reference>
<name>A0A0E0MM91_ORYPU</name>
<dbReference type="EnsemblPlants" id="OPUNC12G10270.1">
    <property type="protein sequence ID" value="OPUNC12G10270.1"/>
    <property type="gene ID" value="OPUNC12G10270"/>
</dbReference>
<evidence type="ECO:0000313" key="2">
    <source>
        <dbReference type="Proteomes" id="UP000026962"/>
    </source>
</evidence>
<dbReference type="AlphaFoldDB" id="A0A0E0MM91"/>
<dbReference type="Proteomes" id="UP000026962">
    <property type="component" value="Chromosome 12"/>
</dbReference>
<evidence type="ECO:0000313" key="1">
    <source>
        <dbReference type="EnsemblPlants" id="OPUNC12G10270.1"/>
    </source>
</evidence>
<dbReference type="HOGENOM" id="CLU_2577977_0_0_1"/>
<protein>
    <submittedName>
        <fullName evidence="1">Uncharacterized protein</fullName>
    </submittedName>
</protein>
<accession>A0A0E0MM91</accession>
<reference evidence="1" key="1">
    <citation type="submission" date="2015-04" db="UniProtKB">
        <authorList>
            <consortium name="EnsemblPlants"/>
        </authorList>
    </citation>
    <scope>IDENTIFICATION</scope>
</reference>